<accession>A0ABN9XQA3</accession>
<gene>
    <name evidence="2" type="ORF">PCOR1329_LOCUS78796</name>
</gene>
<keyword evidence="3" id="KW-1185">Reference proteome</keyword>
<evidence type="ECO:0000313" key="2">
    <source>
        <dbReference type="EMBL" id="CAK0902024.1"/>
    </source>
</evidence>
<evidence type="ECO:0000313" key="3">
    <source>
        <dbReference type="Proteomes" id="UP001189429"/>
    </source>
</evidence>
<proteinExistence type="predicted"/>
<dbReference type="EMBL" id="CAUYUJ010021016">
    <property type="protein sequence ID" value="CAK0902024.1"/>
    <property type="molecule type" value="Genomic_DNA"/>
</dbReference>
<protein>
    <submittedName>
        <fullName evidence="2">Uncharacterized protein</fullName>
    </submittedName>
</protein>
<feature type="compositionally biased region" description="Low complexity" evidence="1">
    <location>
        <begin position="64"/>
        <end position="97"/>
    </location>
</feature>
<reference evidence="2" key="1">
    <citation type="submission" date="2023-10" db="EMBL/GenBank/DDBJ databases">
        <authorList>
            <person name="Chen Y."/>
            <person name="Shah S."/>
            <person name="Dougan E. K."/>
            <person name="Thang M."/>
            <person name="Chan C."/>
        </authorList>
    </citation>
    <scope>NUCLEOTIDE SEQUENCE [LARGE SCALE GENOMIC DNA]</scope>
</reference>
<evidence type="ECO:0000256" key="1">
    <source>
        <dbReference type="SAM" id="MobiDB-lite"/>
    </source>
</evidence>
<dbReference type="Proteomes" id="UP001189429">
    <property type="component" value="Unassembled WGS sequence"/>
</dbReference>
<feature type="region of interest" description="Disordered" evidence="1">
    <location>
        <begin position="157"/>
        <end position="184"/>
    </location>
</feature>
<feature type="non-terminal residue" evidence="2">
    <location>
        <position position="184"/>
    </location>
</feature>
<comment type="caution">
    <text evidence="2">The sequence shown here is derived from an EMBL/GenBank/DDBJ whole genome shotgun (WGS) entry which is preliminary data.</text>
</comment>
<feature type="non-terminal residue" evidence="2">
    <location>
        <position position="1"/>
    </location>
</feature>
<name>A0ABN9XQA3_9DINO</name>
<sequence>SLSGGGGRGSVAARRGARPLASARGGSGRRMLRAWLSPSRPSGEAPGCEASGSHPDSDGEQRTPPAALGRGAEAPEAARSADAPVAKAAAEAAGDGASQQLAASQRHVVGSPRYAASPRQMRREPTVTTLPLQPAQQLQLQAQVPVVQVQRYPPLQAVQTQQPPQQQLAQALQAERAQSAQLEE</sequence>
<organism evidence="2 3">
    <name type="scientific">Prorocentrum cordatum</name>
    <dbReference type="NCBI Taxonomy" id="2364126"/>
    <lineage>
        <taxon>Eukaryota</taxon>
        <taxon>Sar</taxon>
        <taxon>Alveolata</taxon>
        <taxon>Dinophyceae</taxon>
        <taxon>Prorocentrales</taxon>
        <taxon>Prorocentraceae</taxon>
        <taxon>Prorocentrum</taxon>
    </lineage>
</organism>
<feature type="region of interest" description="Disordered" evidence="1">
    <location>
        <begin position="1"/>
        <end position="126"/>
    </location>
</feature>